<comment type="caution">
    <text evidence="1">The sequence shown here is derived from an EMBL/GenBank/DDBJ whole genome shotgun (WGS) entry which is preliminary data.</text>
</comment>
<dbReference type="EMBL" id="JACHDB010000002">
    <property type="protein sequence ID" value="MBB5435996.1"/>
    <property type="molecule type" value="Genomic_DNA"/>
</dbReference>
<name>A0A7W8QUP7_9ACTN</name>
<keyword evidence="1" id="KW-0808">Transferase</keyword>
<evidence type="ECO:0000313" key="1">
    <source>
        <dbReference type="EMBL" id="MBB5435996.1"/>
    </source>
</evidence>
<gene>
    <name evidence="1" type="ORF">HDA36_006144</name>
</gene>
<proteinExistence type="predicted"/>
<organism evidence="1 2">
    <name type="scientific">Nocardiopsis composta</name>
    <dbReference type="NCBI Taxonomy" id="157465"/>
    <lineage>
        <taxon>Bacteria</taxon>
        <taxon>Bacillati</taxon>
        <taxon>Actinomycetota</taxon>
        <taxon>Actinomycetes</taxon>
        <taxon>Streptosporangiales</taxon>
        <taxon>Nocardiopsidaceae</taxon>
        <taxon>Nocardiopsis</taxon>
    </lineage>
</organism>
<keyword evidence="2" id="KW-1185">Reference proteome</keyword>
<sequence length="62" mass="6753">MVPFLGLAAVTIVGLLVLGVLAARALVELRRLEVQVERTRAELGPAYRAYHARTRDARAQGP</sequence>
<reference evidence="1 2" key="1">
    <citation type="submission" date="2020-08" db="EMBL/GenBank/DDBJ databases">
        <title>Sequencing the genomes of 1000 actinobacteria strains.</title>
        <authorList>
            <person name="Klenk H.-P."/>
        </authorList>
    </citation>
    <scope>NUCLEOTIDE SEQUENCE [LARGE SCALE GENOMIC DNA]</scope>
    <source>
        <strain evidence="1 2">DSM 44551</strain>
    </source>
</reference>
<dbReference type="AlphaFoldDB" id="A0A7W8QUP7"/>
<keyword evidence="1" id="KW-0489">Methyltransferase</keyword>
<dbReference type="GO" id="GO:0032259">
    <property type="term" value="P:methylation"/>
    <property type="evidence" value="ECO:0007669"/>
    <property type="project" value="UniProtKB-KW"/>
</dbReference>
<accession>A0A7W8QUP7</accession>
<evidence type="ECO:0000313" key="2">
    <source>
        <dbReference type="Proteomes" id="UP000572635"/>
    </source>
</evidence>
<dbReference type="GO" id="GO:0008168">
    <property type="term" value="F:methyltransferase activity"/>
    <property type="evidence" value="ECO:0007669"/>
    <property type="project" value="UniProtKB-KW"/>
</dbReference>
<protein>
    <submittedName>
        <fullName evidence="1">Protein-S-isoprenylcysteine O-methyltransferase Ste14</fullName>
    </submittedName>
</protein>
<dbReference type="RefSeq" id="WP_184399222.1">
    <property type="nucleotide sequence ID" value="NZ_BAAAJD010000037.1"/>
</dbReference>
<dbReference type="Proteomes" id="UP000572635">
    <property type="component" value="Unassembled WGS sequence"/>
</dbReference>